<proteinExistence type="predicted"/>
<organism evidence="1 2">
    <name type="scientific">Azospirillum thiophilum</name>
    <dbReference type="NCBI Taxonomy" id="528244"/>
    <lineage>
        <taxon>Bacteria</taxon>
        <taxon>Pseudomonadati</taxon>
        <taxon>Pseudomonadota</taxon>
        <taxon>Alphaproteobacteria</taxon>
        <taxon>Rhodospirillales</taxon>
        <taxon>Azospirillaceae</taxon>
        <taxon>Azospirillum</taxon>
    </lineage>
</organism>
<dbReference type="KEGG" id="ati:AL072_30010"/>
<name>A0AAC8ZW73_9PROT</name>
<protein>
    <submittedName>
        <fullName evidence="1">Uncharacterized protein</fullName>
    </submittedName>
</protein>
<keyword evidence="2" id="KW-1185">Reference proteome</keyword>
<evidence type="ECO:0000313" key="2">
    <source>
        <dbReference type="Proteomes" id="UP000069935"/>
    </source>
</evidence>
<accession>A0AAC8ZW73</accession>
<dbReference type="EMBL" id="CP012406">
    <property type="protein sequence ID" value="ALG75174.1"/>
    <property type="molecule type" value="Genomic_DNA"/>
</dbReference>
<dbReference type="AlphaFoldDB" id="A0AAC8ZW73"/>
<reference evidence="2" key="1">
    <citation type="submission" date="2015-08" db="EMBL/GenBank/DDBJ databases">
        <title>Complete Genome Sequence of Azospirillum thiophilum BV-S.</title>
        <authorList>
            <person name="Fomenkov A."/>
            <person name="Vincze T."/>
            <person name="Grabovich M."/>
            <person name="Dubinina G."/>
            <person name="Orlova M."/>
            <person name="Belousova E."/>
            <person name="Roberts R.J."/>
        </authorList>
    </citation>
    <scope>NUCLEOTIDE SEQUENCE [LARGE SCALE GENOMIC DNA]</scope>
    <source>
        <strain evidence="2">BV-S</strain>
    </source>
</reference>
<dbReference type="RefSeq" id="WP_045585123.1">
    <property type="nucleotide sequence ID" value="NZ_CP012406.1"/>
</dbReference>
<dbReference type="Proteomes" id="UP000069935">
    <property type="component" value="Chromosome 6"/>
</dbReference>
<sequence length="60" mass="6606">MTVIGHCTACGERTRIDRTTRLCDGCTEEGELFAALPSREDTIALIGRHLFPKEGDHHAP</sequence>
<reference evidence="1 2" key="2">
    <citation type="journal article" date="2016" name="Genome Announc.">
        <title>Complete Genome Sequence of a Strain of Azospirillum thiophilum Isolated from a Sulfide Spring.</title>
        <authorList>
            <person name="Fomenkov A."/>
            <person name="Vincze T."/>
            <person name="Grabovich M."/>
            <person name="Anton B.P."/>
            <person name="Dubinina G."/>
            <person name="Orlova M."/>
            <person name="Belousova E."/>
            <person name="Roberts R.J."/>
        </authorList>
    </citation>
    <scope>NUCLEOTIDE SEQUENCE [LARGE SCALE GENOMIC DNA]</scope>
    <source>
        <strain evidence="1 2">BV-S</strain>
    </source>
</reference>
<gene>
    <name evidence="1" type="ORF">AL072_30010</name>
</gene>
<evidence type="ECO:0000313" key="1">
    <source>
        <dbReference type="EMBL" id="ALG75174.1"/>
    </source>
</evidence>